<dbReference type="OrthoDB" id="203052at2157"/>
<dbReference type="PANTHER" id="PTHR16128">
    <property type="entry name" value="FAD/NAD(P)-BINDING OXIDOREDUCTASE FAMILY PROTEIN"/>
    <property type="match status" value="1"/>
</dbReference>
<organism evidence="2 3">
    <name type="scientific">Haloferax massiliensis</name>
    <dbReference type="NCBI Taxonomy" id="1476858"/>
    <lineage>
        <taxon>Archaea</taxon>
        <taxon>Methanobacteriati</taxon>
        <taxon>Methanobacteriota</taxon>
        <taxon>Stenosarchaea group</taxon>
        <taxon>Halobacteria</taxon>
        <taxon>Halobacteriales</taxon>
        <taxon>Haloferacaceae</taxon>
        <taxon>Haloferax</taxon>
    </lineage>
</organism>
<dbReference type="PANTHER" id="PTHR16128:SF5">
    <property type="entry name" value="FAD_NAD(P)-BINDING OXIDOREDUCTASE FAMILY PROTEIN"/>
    <property type="match status" value="1"/>
</dbReference>
<dbReference type="AlphaFoldDB" id="A0A0D6JX77"/>
<gene>
    <name evidence="2" type="ORF">BN996_03966</name>
</gene>
<dbReference type="Gene3D" id="3.50.50.60">
    <property type="entry name" value="FAD/NAD(P)-binding domain"/>
    <property type="match status" value="1"/>
</dbReference>
<dbReference type="Pfam" id="PF01593">
    <property type="entry name" value="Amino_oxidase"/>
    <property type="match status" value="1"/>
</dbReference>
<keyword evidence="3" id="KW-1185">Reference proteome</keyword>
<dbReference type="RefSeq" id="WP_089781877.1">
    <property type="nucleotide sequence ID" value="NZ_CABLRR010000008.1"/>
</dbReference>
<reference evidence="3" key="1">
    <citation type="submission" date="2015-03" db="EMBL/GenBank/DDBJ databases">
        <authorList>
            <person name="Urmite Genomes"/>
        </authorList>
    </citation>
    <scope>NUCLEOTIDE SEQUENCE [LARGE SCALE GENOMIC DNA]</scope>
    <source>
        <strain evidence="3">Arc-Hr</strain>
    </source>
</reference>
<dbReference type="Pfam" id="PF13450">
    <property type="entry name" value="NAD_binding_8"/>
    <property type="match status" value="1"/>
</dbReference>
<dbReference type="EMBL" id="CSTE01000008">
    <property type="protein sequence ID" value="CQR54153.1"/>
    <property type="molecule type" value="Genomic_DNA"/>
</dbReference>
<sequence length="344" mass="38010">MTRDVCIVGAGAAGAGAAYALREANANVTVLEKSRGVCGRAATRRRHGCRYDHGANYVKDYDRRTAQLVRGLGADGLVDIDEPVWTFDGDGVISEGDARDQHKWSWTEGITQLAKRLLAETETTVERETRVAAIDHNPDSGYWSVVDESGTRHGPYDSVLLTPPAPQTAGILTEMGWGDQCMVALREAIGSVEYRTIRTVVLHYPFEREEPWYALVNTDKTHPVGWVAREECKEGHVPDGESLLVVQPSPEWSEAHYDDPLDDAADEVAGMVADLLDDERLRDPDWVDDQGWRYALPDGVADREILRRGESHGLYFAGDWTVGEGRVHAALWSGVDAGERIAEQ</sequence>
<accession>A0A0D6JX77</accession>
<dbReference type="InterPro" id="IPR002937">
    <property type="entry name" value="Amino_oxidase"/>
</dbReference>
<evidence type="ECO:0000259" key="1">
    <source>
        <dbReference type="Pfam" id="PF01593"/>
    </source>
</evidence>
<protein>
    <submittedName>
        <fullName evidence="2">Protoporphyrinogen oxidase</fullName>
    </submittedName>
</protein>
<name>A0A0D6JX77_9EURY</name>
<dbReference type="GO" id="GO:0016491">
    <property type="term" value="F:oxidoreductase activity"/>
    <property type="evidence" value="ECO:0007669"/>
    <property type="project" value="InterPro"/>
</dbReference>
<evidence type="ECO:0000313" key="3">
    <source>
        <dbReference type="Proteomes" id="UP000198902"/>
    </source>
</evidence>
<feature type="domain" description="Amine oxidase" evidence="1">
    <location>
        <begin position="107"/>
        <end position="341"/>
    </location>
</feature>
<dbReference type="Proteomes" id="UP000198902">
    <property type="component" value="Unassembled WGS sequence"/>
</dbReference>
<evidence type="ECO:0000313" key="2">
    <source>
        <dbReference type="EMBL" id="CQR54153.1"/>
    </source>
</evidence>
<dbReference type="SUPFAM" id="SSF51905">
    <property type="entry name" value="FAD/NAD(P)-binding domain"/>
    <property type="match status" value="1"/>
</dbReference>
<dbReference type="Gene3D" id="3.90.660.10">
    <property type="match status" value="1"/>
</dbReference>
<proteinExistence type="predicted"/>
<dbReference type="InterPro" id="IPR036188">
    <property type="entry name" value="FAD/NAD-bd_sf"/>
</dbReference>